<dbReference type="EMBL" id="BJFL01000031">
    <property type="protein sequence ID" value="GDY32952.1"/>
    <property type="molecule type" value="Genomic_DNA"/>
</dbReference>
<evidence type="ECO:0000313" key="2">
    <source>
        <dbReference type="EMBL" id="GDY32952.1"/>
    </source>
</evidence>
<dbReference type="InterPro" id="IPR058711">
    <property type="entry name" value="SCO6045-like_C"/>
</dbReference>
<protein>
    <recommendedName>
        <fullName evidence="1">SCO6045-like C-terminal domain-containing protein</fullName>
    </recommendedName>
</protein>
<accession>A0A4D4JC70</accession>
<organism evidence="2 3">
    <name type="scientific">Gandjariella thermophila</name>
    <dbReference type="NCBI Taxonomy" id="1931992"/>
    <lineage>
        <taxon>Bacteria</taxon>
        <taxon>Bacillati</taxon>
        <taxon>Actinomycetota</taxon>
        <taxon>Actinomycetes</taxon>
        <taxon>Pseudonocardiales</taxon>
        <taxon>Pseudonocardiaceae</taxon>
        <taxon>Gandjariella</taxon>
    </lineage>
</organism>
<dbReference type="Proteomes" id="UP000298860">
    <property type="component" value="Unassembled WGS sequence"/>
</dbReference>
<sequence>MTERAHADLAARQQALLTALLAGGPVPAGFDPARLRAQADALRAKRRRVVAALRPDLPHLLGEEFPARFDEYARANPRRTGTGAADDAAAFAAWLAARGLLAARHARRRRWWRRRADIR</sequence>
<reference evidence="3" key="1">
    <citation type="submission" date="2019-04" db="EMBL/GenBank/DDBJ databases">
        <title>Draft genome sequence of Pseudonocardiaceae bacterium SL3-2-4.</title>
        <authorList>
            <person name="Ningsih F."/>
            <person name="Yokota A."/>
            <person name="Sakai Y."/>
            <person name="Nanatani K."/>
            <person name="Yabe S."/>
            <person name="Oetari A."/>
            <person name="Sjamsuridzal W."/>
        </authorList>
    </citation>
    <scope>NUCLEOTIDE SEQUENCE [LARGE SCALE GENOMIC DNA]</scope>
    <source>
        <strain evidence="3">SL3-2-4</strain>
    </source>
</reference>
<comment type="caution">
    <text evidence="2">The sequence shown here is derived from an EMBL/GenBank/DDBJ whole genome shotgun (WGS) entry which is preliminary data.</text>
</comment>
<evidence type="ECO:0000259" key="1">
    <source>
        <dbReference type="Pfam" id="PF26136"/>
    </source>
</evidence>
<keyword evidence="3" id="KW-1185">Reference proteome</keyword>
<evidence type="ECO:0000313" key="3">
    <source>
        <dbReference type="Proteomes" id="UP000298860"/>
    </source>
</evidence>
<name>A0A4D4JC70_9PSEU</name>
<dbReference type="Pfam" id="PF26136">
    <property type="entry name" value="SCO6045_C"/>
    <property type="match status" value="1"/>
</dbReference>
<feature type="domain" description="SCO6045-like C-terminal" evidence="1">
    <location>
        <begin position="10"/>
        <end position="96"/>
    </location>
</feature>
<dbReference type="RefSeq" id="WP_192909694.1">
    <property type="nucleotide sequence ID" value="NZ_BJFL01000031.1"/>
</dbReference>
<proteinExistence type="predicted"/>
<dbReference type="AlphaFoldDB" id="A0A4D4JC70"/>
<gene>
    <name evidence="2" type="ORF">GTS_45850</name>
</gene>